<name>A0AAV4W3V5_CAEEX</name>
<sequence length="106" mass="12254">MRIPRNRRRNKRTNHKMFRFIHSFAIHNFSSLTRDRTFLPSQGLHVSCAPQHPGKREKKERSNTCSLEKEAIKGMHCCVFIKAARLCSSALTELDDVGEVLQIFVS</sequence>
<protein>
    <submittedName>
        <fullName evidence="1">Uncharacterized protein</fullName>
    </submittedName>
</protein>
<gene>
    <name evidence="1" type="ORF">CEXT_205741</name>
</gene>
<accession>A0AAV4W3V5</accession>
<dbReference type="Proteomes" id="UP001054945">
    <property type="component" value="Unassembled WGS sequence"/>
</dbReference>
<evidence type="ECO:0000313" key="1">
    <source>
        <dbReference type="EMBL" id="GIY76884.1"/>
    </source>
</evidence>
<reference evidence="1 2" key="1">
    <citation type="submission" date="2021-06" db="EMBL/GenBank/DDBJ databases">
        <title>Caerostris extrusa draft genome.</title>
        <authorList>
            <person name="Kono N."/>
            <person name="Arakawa K."/>
        </authorList>
    </citation>
    <scope>NUCLEOTIDE SEQUENCE [LARGE SCALE GENOMIC DNA]</scope>
</reference>
<dbReference type="EMBL" id="BPLR01015545">
    <property type="protein sequence ID" value="GIY76884.1"/>
    <property type="molecule type" value="Genomic_DNA"/>
</dbReference>
<evidence type="ECO:0000313" key="2">
    <source>
        <dbReference type="Proteomes" id="UP001054945"/>
    </source>
</evidence>
<organism evidence="1 2">
    <name type="scientific">Caerostris extrusa</name>
    <name type="common">Bark spider</name>
    <name type="synonym">Caerostris bankana</name>
    <dbReference type="NCBI Taxonomy" id="172846"/>
    <lineage>
        <taxon>Eukaryota</taxon>
        <taxon>Metazoa</taxon>
        <taxon>Ecdysozoa</taxon>
        <taxon>Arthropoda</taxon>
        <taxon>Chelicerata</taxon>
        <taxon>Arachnida</taxon>
        <taxon>Araneae</taxon>
        <taxon>Araneomorphae</taxon>
        <taxon>Entelegynae</taxon>
        <taxon>Araneoidea</taxon>
        <taxon>Araneidae</taxon>
        <taxon>Caerostris</taxon>
    </lineage>
</organism>
<comment type="caution">
    <text evidence="1">The sequence shown here is derived from an EMBL/GenBank/DDBJ whole genome shotgun (WGS) entry which is preliminary data.</text>
</comment>
<keyword evidence="2" id="KW-1185">Reference proteome</keyword>
<proteinExistence type="predicted"/>
<dbReference type="AlphaFoldDB" id="A0AAV4W3V5"/>